<dbReference type="PANTHER" id="PTHR11134">
    <property type="entry name" value="ADAPTOR COMPLEX SUBUNIT BETA FAMILY MEMBER"/>
    <property type="match status" value="1"/>
</dbReference>
<dbReference type="InterPro" id="IPR026739">
    <property type="entry name" value="AP_beta"/>
</dbReference>
<evidence type="ECO:0000256" key="4">
    <source>
        <dbReference type="ARBA" id="ARBA00022927"/>
    </source>
</evidence>
<dbReference type="InterPro" id="IPR013037">
    <property type="entry name" value="Clathrin_b-adaptin_app_Ig-like"/>
</dbReference>
<accession>A0A1J4J3T6</accession>
<dbReference type="GO" id="GO:0030117">
    <property type="term" value="C:membrane coat"/>
    <property type="evidence" value="ECO:0007669"/>
    <property type="project" value="InterPro"/>
</dbReference>
<comment type="caution">
    <text evidence="7">The sequence shown here is derived from an EMBL/GenBank/DDBJ whole genome shotgun (WGS) entry which is preliminary data.</text>
</comment>
<dbReference type="Gene3D" id="2.60.40.1150">
    <property type="match status" value="1"/>
</dbReference>
<dbReference type="SUPFAM" id="SSF49348">
    <property type="entry name" value="Clathrin adaptor appendage domain"/>
    <property type="match status" value="1"/>
</dbReference>
<dbReference type="GO" id="GO:0006886">
    <property type="term" value="P:intracellular protein transport"/>
    <property type="evidence" value="ECO:0007669"/>
    <property type="project" value="InterPro"/>
</dbReference>
<dbReference type="RefSeq" id="XP_068347163.1">
    <property type="nucleotide sequence ID" value="XM_068512841.1"/>
</dbReference>
<dbReference type="VEuPathDB" id="TrichDB:TRFO_39791"/>
<dbReference type="GO" id="GO:0016192">
    <property type="term" value="P:vesicle-mediated transport"/>
    <property type="evidence" value="ECO:0007669"/>
    <property type="project" value="InterPro"/>
</dbReference>
<dbReference type="InterPro" id="IPR002553">
    <property type="entry name" value="Clathrin/coatomer_adapt-like_N"/>
</dbReference>
<feature type="domain" description="Clathrin/coatomer adaptor adaptin-like N-terminal" evidence="6">
    <location>
        <begin position="9"/>
        <end position="527"/>
    </location>
</feature>
<proteinExistence type="inferred from homology"/>
<dbReference type="GO" id="GO:0012505">
    <property type="term" value="C:endomembrane system"/>
    <property type="evidence" value="ECO:0007669"/>
    <property type="project" value="UniProtKB-SubCell"/>
</dbReference>
<dbReference type="Pfam" id="PF01602">
    <property type="entry name" value="Adaptin_N"/>
    <property type="match status" value="1"/>
</dbReference>
<dbReference type="Gene3D" id="1.25.10.10">
    <property type="entry name" value="Leucine-rich Repeat Variant"/>
    <property type="match status" value="1"/>
</dbReference>
<evidence type="ECO:0000256" key="2">
    <source>
        <dbReference type="ARBA" id="ARBA00006613"/>
    </source>
</evidence>
<dbReference type="Proteomes" id="UP000179807">
    <property type="component" value="Unassembled WGS sequence"/>
</dbReference>
<reference evidence="7" key="1">
    <citation type="submission" date="2016-10" db="EMBL/GenBank/DDBJ databases">
        <authorList>
            <person name="Benchimol M."/>
            <person name="Almeida L.G."/>
            <person name="Vasconcelos A.T."/>
            <person name="Perreira-Neves A."/>
            <person name="Rosa I.A."/>
            <person name="Tasca T."/>
            <person name="Bogo M.R."/>
            <person name="de Souza W."/>
        </authorList>
    </citation>
    <scope>NUCLEOTIDE SEQUENCE [LARGE SCALE GENOMIC DNA]</scope>
    <source>
        <strain evidence="7">K</strain>
    </source>
</reference>
<evidence type="ECO:0000256" key="3">
    <source>
        <dbReference type="ARBA" id="ARBA00022448"/>
    </source>
</evidence>
<evidence type="ECO:0000256" key="1">
    <source>
        <dbReference type="ARBA" id="ARBA00004308"/>
    </source>
</evidence>
<dbReference type="InterPro" id="IPR011989">
    <property type="entry name" value="ARM-like"/>
</dbReference>
<dbReference type="EMBL" id="MLAK01001356">
    <property type="protein sequence ID" value="OHS94026.1"/>
    <property type="molecule type" value="Genomic_DNA"/>
</dbReference>
<keyword evidence="8" id="KW-1185">Reference proteome</keyword>
<dbReference type="InterPro" id="IPR013041">
    <property type="entry name" value="Clathrin_app_Ig-like_sf"/>
</dbReference>
<gene>
    <name evidence="7" type="ORF">TRFO_39791</name>
</gene>
<evidence type="ECO:0000313" key="8">
    <source>
        <dbReference type="Proteomes" id="UP000179807"/>
    </source>
</evidence>
<comment type="similarity">
    <text evidence="2">Belongs to the adaptor complexes large subunit family.</text>
</comment>
<protein>
    <submittedName>
        <fullName evidence="7">Adaptin N terminal region family protein</fullName>
    </submittedName>
</protein>
<dbReference type="OrthoDB" id="10254310at2759"/>
<keyword evidence="5" id="KW-0472">Membrane</keyword>
<sequence>MISDFDKDIKDEIHQLRNELDSNSPSQRKNAVKRVLNFMRSGENVGSLFTSMLRCVHTEDIQLKKLVYLYLVTYSTQEPEQSIMAVNTFIHDSEDPNPIVRALAVRTMCRIKLDTVAEYMIVPLKKCLSDKDPYVRKTAAIAVAKLYDVIPEAVENSQLLTILQTLLNDENPMVVSNTAMSLLEINDNRTTPIFSLNENNVTPILSAMTQCSGWVQTLLLDALSKYDPLTETEATFLIDRLVPFLKHANPSVVIGSFRCIYKFMKKDKRGHKEIFELIIPPFITLISSGNPEIQFLVLRALSLFVKRYPKALRKQTRVFFCKYNDPCYVKLEKLDIIVTICSTTNVQLIIDELEEYCNDVDVAFVRKAVHCLGQIAMKVQVASRRIVDILVKLVESKAEYAVEASIEVFADLFRVFPGEFESVISKICQNIEHIKNASAKAAAIWIIGEYCDKIEKVDVLLDPFLDTFYDEPPEVQIQILTAIVKNYLQKPETSKDQLQFLLEEATKENVLPDVRNRALIYWRFLTLDNEAAKQSIFFNKSSSISLSNDEKFEKVVLNELIKNMGSVSGVLHVLPSDFVKKQLYLPEDEANNVDENATIDHHWRKAYLANDDGIIDVFVDWKQNELWLKTVNKSQNSLSSFALAFNRNCVGIEMSNQPMFPDHLDFGESFEISVQLSYHERSILISDNPDLVTCLQVALRTSVGTKMFAIPIDFTCLTQQFGELGPQQFSTMWDQISTENTISVTDFSIAEASVLSGRGISRIVNLIGDLNEVCVAFCLPPSFVYLARMRQNGNIVQITIRGDPSLFTIIRNNASKLFCNEMNYIQ</sequence>
<evidence type="ECO:0000256" key="5">
    <source>
        <dbReference type="ARBA" id="ARBA00023136"/>
    </source>
</evidence>
<evidence type="ECO:0000313" key="7">
    <source>
        <dbReference type="EMBL" id="OHS94026.1"/>
    </source>
</evidence>
<organism evidence="7 8">
    <name type="scientific">Tritrichomonas foetus</name>
    <dbReference type="NCBI Taxonomy" id="1144522"/>
    <lineage>
        <taxon>Eukaryota</taxon>
        <taxon>Metamonada</taxon>
        <taxon>Parabasalia</taxon>
        <taxon>Tritrichomonadida</taxon>
        <taxon>Tritrichomonadidae</taxon>
        <taxon>Tritrichomonas</taxon>
    </lineage>
</organism>
<dbReference type="GeneID" id="94847545"/>
<keyword evidence="4" id="KW-0653">Protein transport</keyword>
<dbReference type="AlphaFoldDB" id="A0A1J4J3T6"/>
<evidence type="ECO:0000259" key="6">
    <source>
        <dbReference type="Pfam" id="PF01602"/>
    </source>
</evidence>
<name>A0A1J4J3T6_9EUKA</name>
<keyword evidence="3" id="KW-0813">Transport</keyword>
<dbReference type="SUPFAM" id="SSF48371">
    <property type="entry name" value="ARM repeat"/>
    <property type="match status" value="1"/>
</dbReference>
<dbReference type="InterPro" id="IPR016024">
    <property type="entry name" value="ARM-type_fold"/>
</dbReference>
<comment type="subcellular location">
    <subcellularLocation>
        <location evidence="1">Endomembrane system</location>
    </subcellularLocation>
</comment>